<dbReference type="PROSITE" id="PS50076">
    <property type="entry name" value="DNAJ_2"/>
    <property type="match status" value="1"/>
</dbReference>
<accession>A0ABR2NP66</accession>
<comment type="caution">
    <text evidence="2">The sequence shown here is derived from an EMBL/GenBank/DDBJ whole genome shotgun (WGS) entry which is preliminary data.</text>
</comment>
<evidence type="ECO:0000313" key="3">
    <source>
        <dbReference type="Proteomes" id="UP001396334"/>
    </source>
</evidence>
<evidence type="ECO:0000259" key="1">
    <source>
        <dbReference type="PROSITE" id="PS50076"/>
    </source>
</evidence>
<organism evidence="2 3">
    <name type="scientific">Hibiscus sabdariffa</name>
    <name type="common">roselle</name>
    <dbReference type="NCBI Taxonomy" id="183260"/>
    <lineage>
        <taxon>Eukaryota</taxon>
        <taxon>Viridiplantae</taxon>
        <taxon>Streptophyta</taxon>
        <taxon>Embryophyta</taxon>
        <taxon>Tracheophyta</taxon>
        <taxon>Spermatophyta</taxon>
        <taxon>Magnoliopsida</taxon>
        <taxon>eudicotyledons</taxon>
        <taxon>Gunneridae</taxon>
        <taxon>Pentapetalae</taxon>
        <taxon>rosids</taxon>
        <taxon>malvids</taxon>
        <taxon>Malvales</taxon>
        <taxon>Malvaceae</taxon>
        <taxon>Malvoideae</taxon>
        <taxon>Hibiscus</taxon>
    </lineage>
</organism>
<keyword evidence="3" id="KW-1185">Reference proteome</keyword>
<dbReference type="CDD" id="cd06257">
    <property type="entry name" value="DnaJ"/>
    <property type="match status" value="1"/>
</dbReference>
<dbReference type="SMART" id="SM00271">
    <property type="entry name" value="DnaJ"/>
    <property type="match status" value="1"/>
</dbReference>
<dbReference type="Pfam" id="PF00226">
    <property type="entry name" value="DnaJ"/>
    <property type="match status" value="1"/>
</dbReference>
<dbReference type="Proteomes" id="UP001396334">
    <property type="component" value="Unassembled WGS sequence"/>
</dbReference>
<dbReference type="PANTHER" id="PTHR45090">
    <property type="entry name" value="CHAPERONE PROTEIN DNAJ 20 CHLOROPLASTIC"/>
    <property type="match status" value="1"/>
</dbReference>
<dbReference type="Gene3D" id="1.10.287.110">
    <property type="entry name" value="DnaJ domain"/>
    <property type="match status" value="1"/>
</dbReference>
<evidence type="ECO:0000313" key="2">
    <source>
        <dbReference type="EMBL" id="KAK8977933.1"/>
    </source>
</evidence>
<feature type="domain" description="J" evidence="1">
    <location>
        <begin position="55"/>
        <end position="124"/>
    </location>
</feature>
<dbReference type="InterPro" id="IPR001623">
    <property type="entry name" value="DnaJ_domain"/>
</dbReference>
<dbReference type="PANTHER" id="PTHR45090:SF3">
    <property type="entry name" value="OS09G0368800 PROTEIN"/>
    <property type="match status" value="1"/>
</dbReference>
<dbReference type="EMBL" id="JBBPBN010000115">
    <property type="protein sequence ID" value="KAK8977933.1"/>
    <property type="molecule type" value="Genomic_DNA"/>
</dbReference>
<reference evidence="2 3" key="1">
    <citation type="journal article" date="2024" name="G3 (Bethesda)">
        <title>Genome assembly of Hibiscus sabdariffa L. provides insights into metabolisms of medicinal natural products.</title>
        <authorList>
            <person name="Kim T."/>
        </authorList>
    </citation>
    <scope>NUCLEOTIDE SEQUENCE [LARGE SCALE GENOMIC DNA]</scope>
    <source>
        <strain evidence="2">TK-2024</strain>
        <tissue evidence="2">Old leaves</tissue>
    </source>
</reference>
<dbReference type="InterPro" id="IPR053232">
    <property type="entry name" value="DnaJ_C/III_chloroplastic"/>
</dbReference>
<proteinExistence type="predicted"/>
<sequence length="222" mass="25540">MEISMQMNLNTNKLGMVSTASKFMSSCRQKAYNRVQVISCRGRADKWCRPRGNTDYYRVLRLDHTENVGLDEIKKSYRSLVLQYHPDVCPPSSKDEYTKRFLELQMAYETLSDPISRKMYDYELRFGLEFGNGSKFPRDVWDKQLDGLKKRSHARLLRMNNMYRAHDELNGGHGIVKGLPTVTKSWKNIGGGLGFRRTFKPVPTTNGGLELRVAYADSVGVR</sequence>
<protein>
    <recommendedName>
        <fullName evidence="1">J domain-containing protein</fullName>
    </recommendedName>
</protein>
<name>A0ABR2NP66_9ROSI</name>
<dbReference type="InterPro" id="IPR036869">
    <property type="entry name" value="J_dom_sf"/>
</dbReference>
<dbReference type="PRINTS" id="PR00625">
    <property type="entry name" value="JDOMAIN"/>
</dbReference>
<gene>
    <name evidence="2" type="ORF">V6N11_059562</name>
</gene>
<dbReference type="SUPFAM" id="SSF46565">
    <property type="entry name" value="Chaperone J-domain"/>
    <property type="match status" value="1"/>
</dbReference>